<gene>
    <name evidence="2" type="ORF">S01H1_75499</name>
</gene>
<evidence type="ECO:0000259" key="1">
    <source>
        <dbReference type="Pfam" id="PF06381"/>
    </source>
</evidence>
<protein>
    <recommendedName>
        <fullName evidence="1">Anti-CBASS protein Acb1-like N-terminal domain-containing protein</fullName>
    </recommendedName>
</protein>
<evidence type="ECO:0000313" key="2">
    <source>
        <dbReference type="EMBL" id="GAG49815.1"/>
    </source>
</evidence>
<reference evidence="2" key="1">
    <citation type="journal article" date="2014" name="Front. Microbiol.">
        <title>High frequency of phylogenetically diverse reductive dehalogenase-homologous genes in deep subseafloor sedimentary metagenomes.</title>
        <authorList>
            <person name="Kawai M."/>
            <person name="Futagami T."/>
            <person name="Toyoda A."/>
            <person name="Takaki Y."/>
            <person name="Nishi S."/>
            <person name="Hori S."/>
            <person name="Arai W."/>
            <person name="Tsubouchi T."/>
            <person name="Morono Y."/>
            <person name="Uchiyama I."/>
            <person name="Ito T."/>
            <person name="Fujiyama A."/>
            <person name="Inagaki F."/>
            <person name="Takami H."/>
        </authorList>
    </citation>
    <scope>NUCLEOTIDE SEQUENCE</scope>
    <source>
        <strain evidence="2">Expedition CK06-06</strain>
    </source>
</reference>
<organism evidence="2">
    <name type="scientific">marine sediment metagenome</name>
    <dbReference type="NCBI Taxonomy" id="412755"/>
    <lineage>
        <taxon>unclassified sequences</taxon>
        <taxon>metagenomes</taxon>
        <taxon>ecological metagenomes</taxon>
    </lineage>
</organism>
<feature type="non-terminal residue" evidence="2">
    <location>
        <position position="1"/>
    </location>
</feature>
<accession>X0Y279</accession>
<proteinExistence type="predicted"/>
<name>X0Y279_9ZZZZ</name>
<dbReference type="Pfam" id="PF06381">
    <property type="entry name" value="Phage_portal_3"/>
    <property type="match status" value="1"/>
</dbReference>
<sequence>AMDGKKPDKPIDLDNLDDITHLNIIDRWGLEVGSLYKNPLKEKYSEPEFYKLNTLLRDEKVPPNTRIHESRIIRFDGAYLPEYLRRVNKEWHDSVLNSMNLTLKQYGTSIQAGAILFQDFITKILKLPDLGDLLMSDEGKAKLDLRIQFAIANMSSLGIVLLGEDEELNKVQTPISGLADLMDKYIDQICAASEIPRARFFGQSLGTLAGATETTRTYYDTVRSYQDEHVLGPVTYL</sequence>
<comment type="caution">
    <text evidence="2">The sequence shown here is derived from an EMBL/GenBank/DDBJ whole genome shotgun (WGS) entry which is preliminary data.</text>
</comment>
<dbReference type="InterPro" id="IPR024459">
    <property type="entry name" value="Acb1-like_N"/>
</dbReference>
<feature type="non-terminal residue" evidence="2">
    <location>
        <position position="237"/>
    </location>
</feature>
<dbReference type="EMBL" id="BARS01050594">
    <property type="protein sequence ID" value="GAG49815.1"/>
    <property type="molecule type" value="Genomic_DNA"/>
</dbReference>
<dbReference type="AlphaFoldDB" id="X0Y279"/>
<feature type="domain" description="Anti-CBASS protein Acb1-like N-terminal" evidence="1">
    <location>
        <begin position="5"/>
        <end position="229"/>
    </location>
</feature>